<evidence type="ECO:0000313" key="2">
    <source>
        <dbReference type="Proteomes" id="UP001162640"/>
    </source>
</evidence>
<proteinExistence type="predicted"/>
<name>A0A9W7ANA5_9STRA</name>
<dbReference type="Proteomes" id="UP001162640">
    <property type="component" value="Unassembled WGS sequence"/>
</dbReference>
<dbReference type="AlphaFoldDB" id="A0A9W7ANA5"/>
<reference evidence="2" key="1">
    <citation type="journal article" date="2023" name="Commun. Biol.">
        <title>Genome analysis of Parmales, the sister group of diatoms, reveals the evolutionary specialization of diatoms from phago-mixotrophs to photoautotrophs.</title>
        <authorList>
            <person name="Ban H."/>
            <person name="Sato S."/>
            <person name="Yoshikawa S."/>
            <person name="Yamada K."/>
            <person name="Nakamura Y."/>
            <person name="Ichinomiya M."/>
            <person name="Sato N."/>
            <person name="Blanc-Mathieu R."/>
            <person name="Endo H."/>
            <person name="Kuwata A."/>
            <person name="Ogata H."/>
        </authorList>
    </citation>
    <scope>NUCLEOTIDE SEQUENCE [LARGE SCALE GENOMIC DNA]</scope>
</reference>
<comment type="caution">
    <text evidence="1">The sequence shown here is derived from an EMBL/GenBank/DDBJ whole genome shotgun (WGS) entry which is preliminary data.</text>
</comment>
<sequence>MSTLSSTCLRTLLKFYEDYNREGFEHKKEGMFVTLYLEGLLVLKTRCEEEGKELPEEIFSSPTVGSLVKFALTFYDNTDVNLGYGNWVTDTKGNSRGETTFKTDQDPTIVRRRSMSLSYGGNRFTRYWDVWSIAEMEYQEHIVSQCFPLIRSIVDEDDLGAEWVEKVVGRLLYSDTPGIRKMVLWELCTGGCGVEVREYVEGMKSFNSVNNAKKKKKNKNEGETKIINIKDLSSQFINDFVIPSLDSLRGHHNTNYVYAAGGSGSKSKSVDLNLLVEGFIGEYISSSTEDKKVVKEILGGLENGRLSVAGLRNIFNGVVKAAVEEEGGLEIDDIIMVKAVKVAREKVWLEPRYVRDVIYNIMGKFLANIRLKDFKEPWDVIYVLSLFPVNEDTTALEVGEGEGEGEEKVDEWFSDLTQFISKLPNGFKDTAAEVMVGMFIKDARSIKCSLGPMSQTEVPLALMLLAKLTTGRGEHSKLTPRHPPPRVLGGSGNGDLMMTRDGGMLAPPPQIEAVLAQAGEILKKEVMDLKHFHVDEGEKNSLAQRVRPQVDGERMLEVLAGGFVSSVSLGEILEGMMNEGVEKFTESEGVASVPYLKSLSCSLRCNASFPSSKAPSAFKQILSALFVGTTSASSSSQQKARSAFQLAKWESLSCLSERIFKGAGAEYVDRALAEEACDVVFGDLENCNEDVIPYLFNVGFYASSYLVGCSPPMEMDQMERIIEGLWKTVCEETAAHKRQVLTNKFCSVVFSPATLSVLSFSLPNGPLQKTLQMLLTERRRSPLLARCAVLHLCNSLKTSPHYIHWRDIVSELLVHKEDRVKLEDSVKAVDRYGFEGVKESSMTRAIALEYMSELKVEELGVEGVRGK</sequence>
<dbReference type="EMBL" id="BLQM01000161">
    <property type="protein sequence ID" value="GMH70900.1"/>
    <property type="molecule type" value="Genomic_DNA"/>
</dbReference>
<evidence type="ECO:0000313" key="1">
    <source>
        <dbReference type="EMBL" id="GMH70900.1"/>
    </source>
</evidence>
<organism evidence="1 2">
    <name type="scientific">Triparma laevis f. inornata</name>
    <dbReference type="NCBI Taxonomy" id="1714386"/>
    <lineage>
        <taxon>Eukaryota</taxon>
        <taxon>Sar</taxon>
        <taxon>Stramenopiles</taxon>
        <taxon>Ochrophyta</taxon>
        <taxon>Bolidophyceae</taxon>
        <taxon>Parmales</taxon>
        <taxon>Triparmaceae</taxon>
        <taxon>Triparma</taxon>
    </lineage>
</organism>
<gene>
    <name evidence="1" type="ORF">TL16_g05521</name>
</gene>
<accession>A0A9W7ANA5</accession>
<protein>
    <submittedName>
        <fullName evidence="1">Uncharacterized protein</fullName>
    </submittedName>
</protein>